<dbReference type="EMBL" id="JBIAXI010000024">
    <property type="protein sequence ID" value="MFF4777542.1"/>
    <property type="molecule type" value="Genomic_DNA"/>
</dbReference>
<evidence type="ECO:0000313" key="5">
    <source>
        <dbReference type="EMBL" id="MFF4777542.1"/>
    </source>
</evidence>
<dbReference type="PANTHER" id="PTHR43877">
    <property type="entry name" value="AMINOALKYLPHOSPHONATE N-ACETYLTRANSFERASE-RELATED-RELATED"/>
    <property type="match status" value="1"/>
</dbReference>
<accession>A0ABW6VG36</accession>
<sequence length="196" mass="21867">MTYAIRRANPGDLDALYALRTEAEQWLAAAGVEQWTPRWHDHARGLIRDSVHAGETWVVEHQDDVIATARIAGPDRDFWAPDDALGAADYLYKLIVSRSHAGSGLGDAVIDWACGHAARRGRQWLRIDIWRTNAKLRQYYESRGFTHVRTVVVPGRSSGLLLQRPVDLRTAPAGIHLEAAGEKQDEEAPSLAELTR</sequence>
<keyword evidence="1 5" id="KW-0808">Transferase</keyword>
<proteinExistence type="predicted"/>
<dbReference type="PROSITE" id="PS51186">
    <property type="entry name" value="GNAT"/>
    <property type="match status" value="1"/>
</dbReference>
<name>A0ABW6VG36_MICFU</name>
<gene>
    <name evidence="5" type="ORF">ACFY05_32265</name>
</gene>
<evidence type="ECO:0000313" key="6">
    <source>
        <dbReference type="Proteomes" id="UP001602119"/>
    </source>
</evidence>
<organism evidence="5 6">
    <name type="scientific">Microtetraspora fusca</name>
    <dbReference type="NCBI Taxonomy" id="1997"/>
    <lineage>
        <taxon>Bacteria</taxon>
        <taxon>Bacillati</taxon>
        <taxon>Actinomycetota</taxon>
        <taxon>Actinomycetes</taxon>
        <taxon>Streptosporangiales</taxon>
        <taxon>Streptosporangiaceae</taxon>
        <taxon>Microtetraspora</taxon>
    </lineage>
</organism>
<dbReference type="SUPFAM" id="SSF55729">
    <property type="entry name" value="Acyl-CoA N-acyltransferases (Nat)"/>
    <property type="match status" value="1"/>
</dbReference>
<evidence type="ECO:0000256" key="2">
    <source>
        <dbReference type="ARBA" id="ARBA00023315"/>
    </source>
</evidence>
<keyword evidence="6" id="KW-1185">Reference proteome</keyword>
<keyword evidence="2 5" id="KW-0012">Acyltransferase</keyword>
<evidence type="ECO:0000256" key="3">
    <source>
        <dbReference type="SAM" id="MobiDB-lite"/>
    </source>
</evidence>
<dbReference type="InterPro" id="IPR050832">
    <property type="entry name" value="Bact_Acetyltransf"/>
</dbReference>
<reference evidence="5 6" key="1">
    <citation type="submission" date="2024-10" db="EMBL/GenBank/DDBJ databases">
        <title>The Natural Products Discovery Center: Release of the First 8490 Sequenced Strains for Exploring Actinobacteria Biosynthetic Diversity.</title>
        <authorList>
            <person name="Kalkreuter E."/>
            <person name="Kautsar S.A."/>
            <person name="Yang D."/>
            <person name="Bader C.D."/>
            <person name="Teijaro C.N."/>
            <person name="Fluegel L."/>
            <person name="Davis C.M."/>
            <person name="Simpson J.R."/>
            <person name="Lauterbach L."/>
            <person name="Steele A.D."/>
            <person name="Gui C."/>
            <person name="Meng S."/>
            <person name="Li G."/>
            <person name="Viehrig K."/>
            <person name="Ye F."/>
            <person name="Su P."/>
            <person name="Kiefer A.F."/>
            <person name="Nichols A."/>
            <person name="Cepeda A.J."/>
            <person name="Yan W."/>
            <person name="Fan B."/>
            <person name="Jiang Y."/>
            <person name="Adhikari A."/>
            <person name="Zheng C.-J."/>
            <person name="Schuster L."/>
            <person name="Cowan T.M."/>
            <person name="Smanski M.J."/>
            <person name="Chevrette M.G."/>
            <person name="De Carvalho L.P.S."/>
            <person name="Shen B."/>
        </authorList>
    </citation>
    <scope>NUCLEOTIDE SEQUENCE [LARGE SCALE GENOMIC DNA]</scope>
    <source>
        <strain evidence="5 6">NPDC001281</strain>
    </source>
</reference>
<dbReference type="Pfam" id="PF00583">
    <property type="entry name" value="Acetyltransf_1"/>
    <property type="match status" value="1"/>
</dbReference>
<dbReference type="Gene3D" id="3.40.630.30">
    <property type="match status" value="1"/>
</dbReference>
<dbReference type="RefSeq" id="WP_387346008.1">
    <property type="nucleotide sequence ID" value="NZ_JBIAXI010000024.1"/>
</dbReference>
<protein>
    <submittedName>
        <fullName evidence="5">GNAT family N-acetyltransferase</fullName>
        <ecNumber evidence="5">2.3.-.-</ecNumber>
    </submittedName>
</protein>
<dbReference type="InterPro" id="IPR016181">
    <property type="entry name" value="Acyl_CoA_acyltransferase"/>
</dbReference>
<feature type="domain" description="N-acetyltransferase" evidence="4">
    <location>
        <begin position="3"/>
        <end position="167"/>
    </location>
</feature>
<comment type="caution">
    <text evidence="5">The sequence shown here is derived from an EMBL/GenBank/DDBJ whole genome shotgun (WGS) entry which is preliminary data.</text>
</comment>
<dbReference type="Proteomes" id="UP001602119">
    <property type="component" value="Unassembled WGS sequence"/>
</dbReference>
<evidence type="ECO:0000259" key="4">
    <source>
        <dbReference type="PROSITE" id="PS51186"/>
    </source>
</evidence>
<dbReference type="EC" id="2.3.-.-" evidence="5"/>
<feature type="region of interest" description="Disordered" evidence="3">
    <location>
        <begin position="177"/>
        <end position="196"/>
    </location>
</feature>
<dbReference type="GO" id="GO:0016746">
    <property type="term" value="F:acyltransferase activity"/>
    <property type="evidence" value="ECO:0007669"/>
    <property type="project" value="UniProtKB-KW"/>
</dbReference>
<dbReference type="InterPro" id="IPR000182">
    <property type="entry name" value="GNAT_dom"/>
</dbReference>
<evidence type="ECO:0000256" key="1">
    <source>
        <dbReference type="ARBA" id="ARBA00022679"/>
    </source>
</evidence>
<dbReference type="PANTHER" id="PTHR43877:SF2">
    <property type="entry name" value="AMINOALKYLPHOSPHONATE N-ACETYLTRANSFERASE-RELATED"/>
    <property type="match status" value="1"/>
</dbReference>